<evidence type="ECO:0000313" key="1">
    <source>
        <dbReference type="EMBL" id="VYU81796.1"/>
    </source>
</evidence>
<reference evidence="1" key="1">
    <citation type="submission" date="2019-11" db="EMBL/GenBank/DDBJ databases">
        <authorList>
            <person name="Feng L."/>
        </authorList>
    </citation>
    <scope>NUCLEOTIDE SEQUENCE</scope>
    <source>
        <strain evidence="1">CsymbiosumLFYP84</strain>
    </source>
</reference>
<name>A0A6N3HXU8_CLOSY</name>
<organism evidence="1">
    <name type="scientific">Clostridium symbiosum</name>
    <name type="common">Bacteroides symbiosus</name>
    <dbReference type="NCBI Taxonomy" id="1512"/>
    <lineage>
        <taxon>Bacteria</taxon>
        <taxon>Bacillati</taxon>
        <taxon>Bacillota</taxon>
        <taxon>Clostridia</taxon>
        <taxon>Lachnospirales</taxon>
        <taxon>Lachnospiraceae</taxon>
        <taxon>Otoolea</taxon>
    </lineage>
</organism>
<dbReference type="AlphaFoldDB" id="A0A6N3HXU8"/>
<accession>A0A6N3HXU8</accession>
<sequence length="48" mass="5570">MLLQIQGDVVCIYIGTEPQREAISLNWDDDVKIMELIQKLNFGKYAEK</sequence>
<proteinExistence type="predicted"/>
<gene>
    <name evidence="1" type="ORF">CSLFYP84_04475</name>
</gene>
<dbReference type="EMBL" id="CACRUA010000081">
    <property type="protein sequence ID" value="VYU81796.1"/>
    <property type="molecule type" value="Genomic_DNA"/>
</dbReference>
<protein>
    <submittedName>
        <fullName evidence="1">Uncharacterized protein</fullName>
    </submittedName>
</protein>